<gene>
    <name evidence="2" type="ORF">HII17_03310</name>
</gene>
<dbReference type="Proteomes" id="UP000568664">
    <property type="component" value="Unassembled WGS sequence"/>
</dbReference>
<keyword evidence="1" id="KW-0802">TPR repeat</keyword>
<dbReference type="InterPro" id="IPR019734">
    <property type="entry name" value="TPR_rpt"/>
</dbReference>
<dbReference type="InterPro" id="IPR011990">
    <property type="entry name" value="TPR-like_helical_dom_sf"/>
</dbReference>
<dbReference type="AlphaFoldDB" id="A0A7Y0LA02"/>
<evidence type="ECO:0000256" key="1">
    <source>
        <dbReference type="PROSITE-ProRule" id="PRU00339"/>
    </source>
</evidence>
<accession>A0A7Y0LA02</accession>
<organism evidence="2 3">
    <name type="scientific">Thalassotalea algicola</name>
    <dbReference type="NCBI Taxonomy" id="2716224"/>
    <lineage>
        <taxon>Bacteria</taxon>
        <taxon>Pseudomonadati</taxon>
        <taxon>Pseudomonadota</taxon>
        <taxon>Gammaproteobacteria</taxon>
        <taxon>Alteromonadales</taxon>
        <taxon>Colwelliaceae</taxon>
        <taxon>Thalassotalea</taxon>
    </lineage>
</organism>
<feature type="repeat" description="TPR" evidence="1">
    <location>
        <begin position="165"/>
        <end position="198"/>
    </location>
</feature>
<dbReference type="SUPFAM" id="SSF48452">
    <property type="entry name" value="TPR-like"/>
    <property type="match status" value="2"/>
</dbReference>
<comment type="caution">
    <text evidence="2">The sequence shown here is derived from an EMBL/GenBank/DDBJ whole genome shotgun (WGS) entry which is preliminary data.</text>
</comment>
<dbReference type="PROSITE" id="PS50005">
    <property type="entry name" value="TPR"/>
    <property type="match status" value="1"/>
</dbReference>
<name>A0A7Y0LA02_9GAMM</name>
<proteinExistence type="predicted"/>
<dbReference type="SMART" id="SM00028">
    <property type="entry name" value="TPR"/>
    <property type="match status" value="4"/>
</dbReference>
<reference evidence="2 3" key="1">
    <citation type="submission" date="2020-04" db="EMBL/GenBank/DDBJ databases">
        <title>Thalassotalea sp. M1531, isolated from the surface of marine red alga.</title>
        <authorList>
            <person name="Pang L."/>
            <person name="Lu D.-C."/>
        </authorList>
    </citation>
    <scope>NUCLEOTIDE SEQUENCE [LARGE SCALE GENOMIC DNA]</scope>
    <source>
        <strain evidence="2 3">M1531</strain>
    </source>
</reference>
<evidence type="ECO:0000313" key="2">
    <source>
        <dbReference type="EMBL" id="NMP30581.1"/>
    </source>
</evidence>
<sequence length="978" mass="113197">MTGCLATFTSDKPEQSRATLSDLAQNSEEIQLEAFEMAKADRAEKLAEIYQQLLTLEPDPEIRTNVEYRLAQINTQVFEQKLFADDDSEQANTIKTSGNGVFDEQALQKLIIDYRQLLKNYPTRKENEDIQYQLAKALDLQGNIDASLAEIESLLSRFPETQYLAELNFRRGEIYFNLQDYTTALSAYQQVIDAKENSKYLVNSIYMSGWALFKLNRLSQGNVAFLQVIESIISEEKQRPYPDSFAFENLDSRYQNLLIDTQRVLSISLSQQQQAKSLTQLVTSQQALPFIYLYQHVLFDNLANFLIKKELTHDAELTYQAYIDLAPETLWAARFSLSLLDMYHRQGRFSAMHQLKNNYVNRYGLTSVFWQQANSSVQEEVLPHLIQFSDEHSRRLYAHAQEQQAGVERINAFADAADSLAIYLALAKLPKAKLLLTKELLPDEYLFAEANFEAKRYRQALDSYQDIAYLTKSDASMHQSLKLQAAYATTLTVRALLSTTEQDKESNLYQELIVERNRLDLQFIDQYPNDKRSLVLATHAAQYAFDKQDYRQLQTMKEYVLASHTASNVNATNLAPEALKQVQIVTQLSANGYYQRKFYSQAEQAYELALFYVNKQESIWPKMRKLLASSIYFQGQMLKARQPHAAVQHFLRLGQIVPESSYRVTAEFDAANLLLANQSWQQSIEVLQAFLKRYPNHEYSASIPAKLVQSYEALEQWELAAEQLLVIVASEPEKALKQEALYTAADYYLKAGNSTKALINYRTYAHAYPEPFDIAQEVRFKMSEFYRQSQEPNKRYFWFRKILKYHQLQRKKAPQAIQARAIELASTAAFGLGVVHQQTFRWRKLKAPLQKSLKRKQQAMKQAINYYQQVLDFQLARYVPQATFNLAEMYRQLAKDVIESERPGDLDDLALEEYEILLEELAYPFEEKAIEIHASNAQRAWQDIYDPWIEKSFSTLAELAPALYNKQERTHDVIEAMH</sequence>
<dbReference type="Pfam" id="PF13174">
    <property type="entry name" value="TPR_6"/>
    <property type="match status" value="2"/>
</dbReference>
<dbReference type="EMBL" id="JABBXH010000001">
    <property type="protein sequence ID" value="NMP30581.1"/>
    <property type="molecule type" value="Genomic_DNA"/>
</dbReference>
<evidence type="ECO:0000313" key="3">
    <source>
        <dbReference type="Proteomes" id="UP000568664"/>
    </source>
</evidence>
<dbReference type="Gene3D" id="1.25.40.10">
    <property type="entry name" value="Tetratricopeptide repeat domain"/>
    <property type="match status" value="3"/>
</dbReference>
<protein>
    <submittedName>
        <fullName evidence="2">Tetratricopeptide repeat protein</fullName>
    </submittedName>
</protein>
<keyword evidence="3" id="KW-1185">Reference proteome</keyword>